<keyword evidence="2 4" id="KW-0863">Zinc-finger</keyword>
<name>A0AAV8UFS0_9RHOD</name>
<dbReference type="GO" id="GO:0008270">
    <property type="term" value="F:zinc ion binding"/>
    <property type="evidence" value="ECO:0007669"/>
    <property type="project" value="UniProtKB-KW"/>
</dbReference>
<keyword evidence="5" id="KW-1133">Transmembrane helix</keyword>
<dbReference type="PANTHER" id="PTHR45676:SF41">
    <property type="entry name" value="RING-H2 FINGER PROTEIN ATL66"/>
    <property type="match status" value="1"/>
</dbReference>
<accession>A0AAV8UFS0</accession>
<evidence type="ECO:0000256" key="4">
    <source>
        <dbReference type="PROSITE-ProRule" id="PRU00175"/>
    </source>
</evidence>
<keyword evidence="5" id="KW-0472">Membrane</keyword>
<comment type="caution">
    <text evidence="7">The sequence shown here is derived from an EMBL/GenBank/DDBJ whole genome shotgun (WGS) entry which is preliminary data.</text>
</comment>
<evidence type="ECO:0000256" key="5">
    <source>
        <dbReference type="SAM" id="Phobius"/>
    </source>
</evidence>
<keyword evidence="5" id="KW-0812">Transmembrane</keyword>
<evidence type="ECO:0000259" key="6">
    <source>
        <dbReference type="PROSITE" id="PS50089"/>
    </source>
</evidence>
<dbReference type="Proteomes" id="UP001157974">
    <property type="component" value="Unassembled WGS sequence"/>
</dbReference>
<dbReference type="AlphaFoldDB" id="A0AAV8UFS0"/>
<dbReference type="PANTHER" id="PTHR45676">
    <property type="entry name" value="RING-H2 FINGER PROTEIN ATL51-RELATED"/>
    <property type="match status" value="1"/>
</dbReference>
<proteinExistence type="predicted"/>
<dbReference type="SUPFAM" id="SSF57850">
    <property type="entry name" value="RING/U-box"/>
    <property type="match status" value="1"/>
</dbReference>
<dbReference type="Gene3D" id="3.30.40.10">
    <property type="entry name" value="Zinc/RING finger domain, C3HC4 (zinc finger)"/>
    <property type="match status" value="1"/>
</dbReference>
<keyword evidence="1" id="KW-0479">Metal-binding</keyword>
<reference evidence="7 8" key="1">
    <citation type="journal article" date="2023" name="Nat. Commun.">
        <title>Origin of minicircular mitochondrial genomes in red algae.</title>
        <authorList>
            <person name="Lee Y."/>
            <person name="Cho C.H."/>
            <person name="Lee Y.M."/>
            <person name="Park S.I."/>
            <person name="Yang J.H."/>
            <person name="West J.A."/>
            <person name="Bhattacharya D."/>
            <person name="Yoon H.S."/>
        </authorList>
    </citation>
    <scope>NUCLEOTIDE SEQUENCE [LARGE SCALE GENOMIC DNA]</scope>
    <source>
        <strain evidence="7 8">CCMP1338</strain>
        <tissue evidence="7">Whole cell</tissue>
    </source>
</reference>
<dbReference type="PROSITE" id="PS50089">
    <property type="entry name" value="ZF_RING_2"/>
    <property type="match status" value="1"/>
</dbReference>
<evidence type="ECO:0000256" key="1">
    <source>
        <dbReference type="ARBA" id="ARBA00022723"/>
    </source>
</evidence>
<keyword evidence="3" id="KW-0862">Zinc</keyword>
<dbReference type="EMBL" id="JAMWBK010000011">
    <property type="protein sequence ID" value="KAJ8901324.1"/>
    <property type="molecule type" value="Genomic_DNA"/>
</dbReference>
<dbReference type="InterPro" id="IPR001841">
    <property type="entry name" value="Znf_RING"/>
</dbReference>
<evidence type="ECO:0000313" key="8">
    <source>
        <dbReference type="Proteomes" id="UP001157974"/>
    </source>
</evidence>
<evidence type="ECO:0000313" key="7">
    <source>
        <dbReference type="EMBL" id="KAJ8901324.1"/>
    </source>
</evidence>
<dbReference type="SMART" id="SM00184">
    <property type="entry name" value="RING"/>
    <property type="match status" value="1"/>
</dbReference>
<protein>
    <recommendedName>
        <fullName evidence="6">RING-type domain-containing protein</fullName>
    </recommendedName>
</protein>
<feature type="domain" description="RING-type" evidence="6">
    <location>
        <begin position="93"/>
        <end position="138"/>
    </location>
</feature>
<feature type="transmembrane region" description="Helical" evidence="5">
    <location>
        <begin position="6"/>
        <end position="24"/>
    </location>
</feature>
<evidence type="ECO:0000256" key="2">
    <source>
        <dbReference type="ARBA" id="ARBA00022771"/>
    </source>
</evidence>
<dbReference type="SMART" id="SM00744">
    <property type="entry name" value="RINGv"/>
    <property type="match status" value="1"/>
</dbReference>
<dbReference type="InterPro" id="IPR011016">
    <property type="entry name" value="Znf_RING-CH"/>
</dbReference>
<evidence type="ECO:0000256" key="3">
    <source>
        <dbReference type="ARBA" id="ARBA00022833"/>
    </source>
</evidence>
<organism evidence="7 8">
    <name type="scientific">Rhodosorus marinus</name>
    <dbReference type="NCBI Taxonomy" id="101924"/>
    <lineage>
        <taxon>Eukaryota</taxon>
        <taxon>Rhodophyta</taxon>
        <taxon>Stylonematophyceae</taxon>
        <taxon>Stylonematales</taxon>
        <taxon>Stylonemataceae</taxon>
        <taxon>Rhodosorus</taxon>
    </lineage>
</organism>
<sequence length="163" mass="18350">MLWIYGVALVVVLCTLAFLSFIAYRRFLRRELMMEEALARQQGGEDNTVIIQFCGALDRCAMSENDVRQWLVETSGKVESAISDHGDEDPDVCTICLEEFPDMKTEVFVAPSCSHVFHVDCISKWICSGKRTECPLCTVPFASADGGHLFYHQPSNSRTYLIV</sequence>
<dbReference type="InterPro" id="IPR013083">
    <property type="entry name" value="Znf_RING/FYVE/PHD"/>
</dbReference>
<gene>
    <name evidence="7" type="ORF">NDN08_007172</name>
</gene>
<keyword evidence="8" id="KW-1185">Reference proteome</keyword>
<dbReference type="Pfam" id="PF17123">
    <property type="entry name" value="zf-RING_11"/>
    <property type="match status" value="1"/>
</dbReference>